<dbReference type="RefSeq" id="WP_162619783.1">
    <property type="nucleotide sequence ID" value="NZ_CP151919.1"/>
</dbReference>
<keyword evidence="2" id="KW-0732">Signal</keyword>
<dbReference type="EMBL" id="CP151919">
    <property type="protein sequence ID" value="XAD55967.1"/>
    <property type="molecule type" value="Genomic_DNA"/>
</dbReference>
<gene>
    <name evidence="3" type="ORF">AAGT95_08280</name>
</gene>
<protein>
    <submittedName>
        <fullName evidence="3">Uncharacterized protein</fullName>
    </submittedName>
</protein>
<dbReference type="Proteomes" id="UP001453229">
    <property type="component" value="Chromosome"/>
</dbReference>
<feature type="signal peptide" evidence="2">
    <location>
        <begin position="1"/>
        <end position="25"/>
    </location>
</feature>
<proteinExistence type="predicted"/>
<sequence>MKAFNKLFSMLAAIVVSAVLPFSMAAESEASQHQNSYSGSSVTTSVTSESKQDDESA</sequence>
<organism evidence="3 4">
    <name type="scientific">Salinicola lusitanus</name>
    <dbReference type="NCBI Taxonomy" id="1949085"/>
    <lineage>
        <taxon>Bacteria</taxon>
        <taxon>Pseudomonadati</taxon>
        <taxon>Pseudomonadota</taxon>
        <taxon>Gammaproteobacteria</taxon>
        <taxon>Oceanospirillales</taxon>
        <taxon>Halomonadaceae</taxon>
        <taxon>Salinicola</taxon>
    </lineage>
</organism>
<keyword evidence="4" id="KW-1185">Reference proteome</keyword>
<evidence type="ECO:0000256" key="1">
    <source>
        <dbReference type="SAM" id="MobiDB-lite"/>
    </source>
</evidence>
<feature type="compositionally biased region" description="Low complexity" evidence="1">
    <location>
        <begin position="36"/>
        <end position="49"/>
    </location>
</feature>
<reference evidence="3 4" key="1">
    <citation type="submission" date="2024-04" db="EMBL/GenBank/DDBJ databases">
        <title>Salinicola lusitanus LLJ914,a marine bacterium isolated from the Okinawa Trough.</title>
        <authorList>
            <person name="Li J."/>
        </authorList>
    </citation>
    <scope>NUCLEOTIDE SEQUENCE [LARGE SCALE GENOMIC DNA]</scope>
    <source>
        <strain evidence="3 4">LLJ914</strain>
    </source>
</reference>
<name>A0ABZ3CXW1_9GAMM</name>
<feature type="chain" id="PRO_5045231343" evidence="2">
    <location>
        <begin position="26"/>
        <end position="57"/>
    </location>
</feature>
<evidence type="ECO:0000313" key="3">
    <source>
        <dbReference type="EMBL" id="XAD55967.1"/>
    </source>
</evidence>
<evidence type="ECO:0000313" key="4">
    <source>
        <dbReference type="Proteomes" id="UP001453229"/>
    </source>
</evidence>
<feature type="region of interest" description="Disordered" evidence="1">
    <location>
        <begin position="31"/>
        <end position="57"/>
    </location>
</feature>
<accession>A0ABZ3CXW1</accession>
<evidence type="ECO:0000256" key="2">
    <source>
        <dbReference type="SAM" id="SignalP"/>
    </source>
</evidence>